<evidence type="ECO:0000313" key="1">
    <source>
        <dbReference type="EMBL" id="ETO08683.1"/>
    </source>
</evidence>
<keyword evidence="2" id="KW-1185">Reference proteome</keyword>
<dbReference type="EMBL" id="ASPP01024802">
    <property type="protein sequence ID" value="ETO08683.1"/>
    <property type="molecule type" value="Genomic_DNA"/>
</dbReference>
<comment type="caution">
    <text evidence="1">The sequence shown here is derived from an EMBL/GenBank/DDBJ whole genome shotgun (WGS) entry which is preliminary data.</text>
</comment>
<protein>
    <submittedName>
        <fullName evidence="1">Uncharacterized protein</fullName>
    </submittedName>
</protein>
<sequence>MCQDRIEDSKCDTKVVQEDKVNEKKVEYVKVASVNSTENTVNFSLEVPKIILHICFNVVNCKKKKKKKFFCCWRWKHLPLKQGDEIKCTYMLNDEAKIVVESIEWLEYEANIMVDKGTFFTLVNLYTENKEQKKVTFSNNSIPGVTELHKGDKISFRLQFTNNSCNPVNVRVIEKAAMYTTIYICILLLINKYLISYKHYCLHLDSRRIKDIPTLQEIEEKASSCCSIKEWLRDPSQEIVRRGQDNNSSTSNTENNISWQKRCIQLELAKEIIVQCTHEQCRVPDTLLHALSWSGQVQDAKEDENEDVTKLLKLVGTFHEMNEGDNFEQLCQICMDIALQAKTTECITQSGVIVLNECANDNASKIVRIYVYDPEFEPMGSEKPTVHFQEGHTPKFLKKNKNKPFSGSWQMKSANNTNSSLFVLDFQVRELTSLSFKNRSARKHVEIDTQRCAYFVELKTQSHWNKLISFNNYNANKSPNTSVIFHLIENIRDEQSFLFARQAVRDMAKELPTPITNLETYFQGAGSRLVKGNIKSFEAILNIYAFFF</sequence>
<dbReference type="AlphaFoldDB" id="X6M3X7"/>
<evidence type="ECO:0000313" key="2">
    <source>
        <dbReference type="Proteomes" id="UP000023152"/>
    </source>
</evidence>
<gene>
    <name evidence="1" type="ORF">RFI_28702</name>
</gene>
<feature type="non-terminal residue" evidence="1">
    <location>
        <position position="548"/>
    </location>
</feature>
<accession>X6M3X7</accession>
<proteinExistence type="predicted"/>
<name>X6M3X7_RETFI</name>
<reference evidence="1 2" key="1">
    <citation type="journal article" date="2013" name="Curr. Biol.">
        <title>The Genome of the Foraminiferan Reticulomyxa filosa.</title>
        <authorList>
            <person name="Glockner G."/>
            <person name="Hulsmann N."/>
            <person name="Schleicher M."/>
            <person name="Noegel A.A."/>
            <person name="Eichinger L."/>
            <person name="Gallinger C."/>
            <person name="Pawlowski J."/>
            <person name="Sierra R."/>
            <person name="Euteneuer U."/>
            <person name="Pillet L."/>
            <person name="Moustafa A."/>
            <person name="Platzer M."/>
            <person name="Groth M."/>
            <person name="Szafranski K."/>
            <person name="Schliwa M."/>
        </authorList>
    </citation>
    <scope>NUCLEOTIDE SEQUENCE [LARGE SCALE GENOMIC DNA]</scope>
</reference>
<organism evidence="1 2">
    <name type="scientific">Reticulomyxa filosa</name>
    <dbReference type="NCBI Taxonomy" id="46433"/>
    <lineage>
        <taxon>Eukaryota</taxon>
        <taxon>Sar</taxon>
        <taxon>Rhizaria</taxon>
        <taxon>Retaria</taxon>
        <taxon>Foraminifera</taxon>
        <taxon>Monothalamids</taxon>
        <taxon>Reticulomyxidae</taxon>
        <taxon>Reticulomyxa</taxon>
    </lineage>
</organism>
<dbReference type="Proteomes" id="UP000023152">
    <property type="component" value="Unassembled WGS sequence"/>
</dbReference>